<dbReference type="Pfam" id="PF01565">
    <property type="entry name" value="FAD_binding_4"/>
    <property type="match status" value="1"/>
</dbReference>
<evidence type="ECO:0000259" key="9">
    <source>
        <dbReference type="PROSITE" id="PS51387"/>
    </source>
</evidence>
<feature type="chain" id="PRO_5032885029" description="cytokinin dehydrogenase" evidence="8">
    <location>
        <begin position="32"/>
        <end position="455"/>
    </location>
</feature>
<comment type="similarity">
    <text evidence="2">Belongs to the oxygen-dependent FAD-linked oxidoreductase family.</text>
</comment>
<evidence type="ECO:0000256" key="6">
    <source>
        <dbReference type="ARBA" id="ARBA00023002"/>
    </source>
</evidence>
<dbReference type="SUPFAM" id="SSF56176">
    <property type="entry name" value="FAD-binding/transporter-associated domain-like"/>
    <property type="match status" value="1"/>
</dbReference>
<evidence type="ECO:0000256" key="1">
    <source>
        <dbReference type="ARBA" id="ARBA00001974"/>
    </source>
</evidence>
<dbReference type="InterPro" id="IPR016164">
    <property type="entry name" value="FAD-linked_Oxase-like_C"/>
</dbReference>
<proteinExistence type="inferred from homology"/>
<keyword evidence="4" id="KW-0285">Flavoprotein</keyword>
<feature type="domain" description="FAD-binding PCMH-type" evidence="9">
    <location>
        <begin position="56"/>
        <end position="231"/>
    </location>
</feature>
<evidence type="ECO:0000256" key="8">
    <source>
        <dbReference type="SAM" id="SignalP"/>
    </source>
</evidence>
<keyword evidence="8" id="KW-0732">Signal</keyword>
<dbReference type="GO" id="GO:0071949">
    <property type="term" value="F:FAD binding"/>
    <property type="evidence" value="ECO:0007669"/>
    <property type="project" value="InterPro"/>
</dbReference>
<protein>
    <recommendedName>
        <fullName evidence="3">cytokinin dehydrogenase</fullName>
        <ecNumber evidence="3">1.5.99.12</ecNumber>
    </recommendedName>
</protein>
<dbReference type="Pfam" id="PF09265">
    <property type="entry name" value="Cytokin-bind"/>
    <property type="match status" value="1"/>
</dbReference>
<dbReference type="EMBL" id="BMAC01000016">
    <property type="protein sequence ID" value="GFP80237.1"/>
    <property type="molecule type" value="Genomic_DNA"/>
</dbReference>
<gene>
    <name evidence="10" type="ORF">PHJA_000167100</name>
</gene>
<evidence type="ECO:0000256" key="4">
    <source>
        <dbReference type="ARBA" id="ARBA00022630"/>
    </source>
</evidence>
<evidence type="ECO:0000256" key="7">
    <source>
        <dbReference type="ARBA" id="ARBA00048224"/>
    </source>
</evidence>
<keyword evidence="11" id="KW-1185">Reference proteome</keyword>
<dbReference type="InterPro" id="IPR036318">
    <property type="entry name" value="FAD-bd_PCMH-like_sf"/>
</dbReference>
<dbReference type="InterPro" id="IPR050432">
    <property type="entry name" value="FAD-linked_Oxidoreductases_BP"/>
</dbReference>
<evidence type="ECO:0000313" key="10">
    <source>
        <dbReference type="EMBL" id="GFP80237.1"/>
    </source>
</evidence>
<dbReference type="Proteomes" id="UP000653305">
    <property type="component" value="Unassembled WGS sequence"/>
</dbReference>
<evidence type="ECO:0000313" key="11">
    <source>
        <dbReference type="Proteomes" id="UP000653305"/>
    </source>
</evidence>
<keyword evidence="5" id="KW-0274">FAD</keyword>
<dbReference type="PANTHER" id="PTHR13878:SF127">
    <property type="entry name" value="CYTOKININ DEHYDROGENASE 3"/>
    <property type="match status" value="1"/>
</dbReference>
<dbReference type="Gene3D" id="3.40.462.10">
    <property type="entry name" value="FAD-linked oxidases, C-terminal domain"/>
    <property type="match status" value="1"/>
</dbReference>
<dbReference type="GO" id="GO:0009690">
    <property type="term" value="P:cytokinin metabolic process"/>
    <property type="evidence" value="ECO:0007669"/>
    <property type="project" value="InterPro"/>
</dbReference>
<reference evidence="10" key="1">
    <citation type="submission" date="2020-07" db="EMBL/GenBank/DDBJ databases">
        <title>Ethylene signaling mediates host invasion by parasitic plants.</title>
        <authorList>
            <person name="Yoshida S."/>
        </authorList>
    </citation>
    <scope>NUCLEOTIDE SEQUENCE</scope>
    <source>
        <strain evidence="10">Okayama</strain>
    </source>
</reference>
<sequence length="455" mass="50146">MAMAMASPPCIPPHISLFLIFLICIIRTTAADSFENRLHNDSLSITEASRDYGNIFHNVSSYVLQPSSVDDIINLTRSLSNKTIAARGHGHSVRGQAMALGGVVVNMTALSVPGRIEIGGNASSGYYADVEGGQLWIDVLRATLRHGLAPVSWTDYLYLTVGGTLSNAGISGQAFLRGPQISNVLQLEVVTGKGEFMTCSPNENPELFFGVLGGLGQFGIITKARIVLDTAPKSQSQIAALLKNHSILYSIELAIYYDNQTAKTINEEFETLHNKLSFIKGLNFSKDATFFSFLDRVGNLDTPEMGSLLSHPWLNLFIPKSGILDFNENVLAGMLPSRLSSTPGLYIFYPLNKTRWDDRMSAVTPEVTSADNGVIYTLGLLHIAQKGEYGIYDTFNNDVLNVCKKAGIKVKQYLPNYKTKKEWISHFGFKWKTFNNRKNLFDLRNILSPGQGIFN</sequence>
<dbReference type="Gene3D" id="3.30.43.10">
    <property type="entry name" value="Uridine Diphospho-n-acetylenolpyruvylglucosamine Reductase, domain 2"/>
    <property type="match status" value="1"/>
</dbReference>
<dbReference type="InterPro" id="IPR006094">
    <property type="entry name" value="Oxid_FAD_bind_N"/>
</dbReference>
<dbReference type="EC" id="1.5.99.12" evidence="3"/>
<evidence type="ECO:0000256" key="2">
    <source>
        <dbReference type="ARBA" id="ARBA00005466"/>
    </source>
</evidence>
<organism evidence="10 11">
    <name type="scientific">Phtheirospermum japonicum</name>
    <dbReference type="NCBI Taxonomy" id="374723"/>
    <lineage>
        <taxon>Eukaryota</taxon>
        <taxon>Viridiplantae</taxon>
        <taxon>Streptophyta</taxon>
        <taxon>Embryophyta</taxon>
        <taxon>Tracheophyta</taxon>
        <taxon>Spermatophyta</taxon>
        <taxon>Magnoliopsida</taxon>
        <taxon>eudicotyledons</taxon>
        <taxon>Gunneridae</taxon>
        <taxon>Pentapetalae</taxon>
        <taxon>asterids</taxon>
        <taxon>lamiids</taxon>
        <taxon>Lamiales</taxon>
        <taxon>Orobanchaceae</taxon>
        <taxon>Orobanchaceae incertae sedis</taxon>
        <taxon>Phtheirospermum</taxon>
    </lineage>
</organism>
<dbReference type="InterPro" id="IPR016170">
    <property type="entry name" value="Cytok_DH_C_sf"/>
</dbReference>
<feature type="signal peptide" evidence="8">
    <location>
        <begin position="1"/>
        <end position="31"/>
    </location>
</feature>
<dbReference type="OrthoDB" id="415825at2759"/>
<evidence type="ECO:0000256" key="3">
    <source>
        <dbReference type="ARBA" id="ARBA00011928"/>
    </source>
</evidence>
<dbReference type="InterPro" id="IPR016167">
    <property type="entry name" value="FAD-bd_PCMH_sub1"/>
</dbReference>
<dbReference type="InterPro" id="IPR016166">
    <property type="entry name" value="FAD-bd_PCMH"/>
</dbReference>
<dbReference type="PROSITE" id="PS51387">
    <property type="entry name" value="FAD_PCMH"/>
    <property type="match status" value="1"/>
</dbReference>
<dbReference type="SUPFAM" id="SSF55103">
    <property type="entry name" value="FAD-linked oxidases, C-terminal domain"/>
    <property type="match status" value="1"/>
</dbReference>
<dbReference type="GO" id="GO:0019139">
    <property type="term" value="F:cytokinin dehydrogenase activity"/>
    <property type="evidence" value="ECO:0007669"/>
    <property type="project" value="UniProtKB-EC"/>
</dbReference>
<evidence type="ECO:0000256" key="5">
    <source>
        <dbReference type="ARBA" id="ARBA00022827"/>
    </source>
</evidence>
<comment type="cofactor">
    <cofactor evidence="1">
        <name>FAD</name>
        <dbReference type="ChEBI" id="CHEBI:57692"/>
    </cofactor>
</comment>
<dbReference type="InterPro" id="IPR016169">
    <property type="entry name" value="FAD-bd_PCMH_sub2"/>
</dbReference>
<comment type="catalytic activity">
    <reaction evidence="7">
        <text>N(6)-dimethylallyladenine + A + H2O = 3-methyl-2-butenal + adenine + AH2</text>
        <dbReference type="Rhea" id="RHEA:13625"/>
        <dbReference type="ChEBI" id="CHEBI:13193"/>
        <dbReference type="ChEBI" id="CHEBI:15377"/>
        <dbReference type="ChEBI" id="CHEBI:15825"/>
        <dbReference type="ChEBI" id="CHEBI:16708"/>
        <dbReference type="ChEBI" id="CHEBI:17499"/>
        <dbReference type="ChEBI" id="CHEBI:17660"/>
        <dbReference type="EC" id="1.5.99.12"/>
    </reaction>
</comment>
<dbReference type="InterPro" id="IPR015345">
    <property type="entry name" value="Cytokinin_DH_FAD/cytokin-bd"/>
</dbReference>
<comment type="caution">
    <text evidence="10">The sequence shown here is derived from an EMBL/GenBank/DDBJ whole genome shotgun (WGS) entry which is preliminary data.</text>
</comment>
<dbReference type="AlphaFoldDB" id="A0A830AZW0"/>
<dbReference type="PANTHER" id="PTHR13878">
    <property type="entry name" value="GULONOLACTONE OXIDASE"/>
    <property type="match status" value="1"/>
</dbReference>
<name>A0A830AZW0_9LAMI</name>
<accession>A0A830AZW0</accession>
<keyword evidence="6" id="KW-0560">Oxidoreductase</keyword>
<dbReference type="Gene3D" id="3.30.465.10">
    <property type="match status" value="1"/>
</dbReference>